<feature type="compositionally biased region" description="Basic and acidic residues" evidence="1">
    <location>
        <begin position="117"/>
        <end position="130"/>
    </location>
</feature>
<evidence type="ECO:0000256" key="1">
    <source>
        <dbReference type="SAM" id="MobiDB-lite"/>
    </source>
</evidence>
<reference evidence="2 3" key="1">
    <citation type="submission" date="2018-11" db="EMBL/GenBank/DDBJ databases">
        <title>Sequencing the genomes of 1000 actinobacteria strains.</title>
        <authorList>
            <person name="Klenk H.-P."/>
        </authorList>
    </citation>
    <scope>NUCLEOTIDE SEQUENCE [LARGE SCALE GENOMIC DNA]</scope>
    <source>
        <strain evidence="2 3">DSM 43634</strain>
    </source>
</reference>
<evidence type="ECO:0000313" key="2">
    <source>
        <dbReference type="EMBL" id="ROP33528.1"/>
    </source>
</evidence>
<sequence length="279" mass="31008">MTVRYSHYGIRPARTVVAARIGRKVLCSPATLSRWLSGESFPDRTAVLRFAQVCADPDPQTMQLLWERAAAGRAQPPAETTTMNQPPTSMPGDSPAALWCCAPVVRTKASTDGGPPTHRERPTTRACRSGDELQGSYAKEFTIHSMQQNCIPMMSVDDFPLLRGRAFAESFQARNDPFKRTHDIPPSRLEQALFHKENDLRCIFVGHSQITMDECQILARTQHGLAPAQTGERQAPPQCIVFHEIRQRSALSLLGAVPEGYRFAIWADDPTLTRSGIRV</sequence>
<dbReference type="EMBL" id="RJKL01000001">
    <property type="protein sequence ID" value="ROP33528.1"/>
    <property type="molecule type" value="Genomic_DNA"/>
</dbReference>
<feature type="region of interest" description="Disordered" evidence="1">
    <location>
        <begin position="72"/>
        <end position="92"/>
    </location>
</feature>
<dbReference type="Proteomes" id="UP000271683">
    <property type="component" value="Unassembled WGS sequence"/>
</dbReference>
<dbReference type="AlphaFoldDB" id="A0A3N1GTK9"/>
<accession>A0A3N1GTK9</accession>
<name>A0A3N1GTK9_9ACTN</name>
<protein>
    <submittedName>
        <fullName evidence="2">Uncharacterized protein</fullName>
    </submittedName>
</protein>
<organism evidence="2 3">
    <name type="scientific">Couchioplanes caeruleus</name>
    <dbReference type="NCBI Taxonomy" id="56438"/>
    <lineage>
        <taxon>Bacteria</taxon>
        <taxon>Bacillati</taxon>
        <taxon>Actinomycetota</taxon>
        <taxon>Actinomycetes</taxon>
        <taxon>Micromonosporales</taxon>
        <taxon>Micromonosporaceae</taxon>
        <taxon>Couchioplanes</taxon>
    </lineage>
</organism>
<gene>
    <name evidence="2" type="ORF">EDD30_6516</name>
</gene>
<evidence type="ECO:0000313" key="3">
    <source>
        <dbReference type="Proteomes" id="UP000271683"/>
    </source>
</evidence>
<feature type="region of interest" description="Disordered" evidence="1">
    <location>
        <begin position="108"/>
        <end position="130"/>
    </location>
</feature>
<comment type="caution">
    <text evidence="2">The sequence shown here is derived from an EMBL/GenBank/DDBJ whole genome shotgun (WGS) entry which is preliminary data.</text>
</comment>
<feature type="compositionally biased region" description="Polar residues" evidence="1">
    <location>
        <begin position="78"/>
        <end position="87"/>
    </location>
</feature>
<proteinExistence type="predicted"/>